<comment type="similarity">
    <text evidence="4">Belongs to the glutamate--cysteine ligase type 2 family. EgtA subfamily.</text>
</comment>
<dbReference type="Pfam" id="PF04107">
    <property type="entry name" value="GCS2"/>
    <property type="match status" value="1"/>
</dbReference>
<protein>
    <recommendedName>
        <fullName evidence="4">Glutamate--cysteine ligase</fullName>
        <ecNumber evidence="4">6.3.2.2</ecNumber>
    </recommendedName>
</protein>
<evidence type="ECO:0000256" key="2">
    <source>
        <dbReference type="ARBA" id="ARBA00022741"/>
    </source>
</evidence>
<keyword evidence="2 4" id="KW-0547">Nucleotide-binding</keyword>
<evidence type="ECO:0000256" key="1">
    <source>
        <dbReference type="ARBA" id="ARBA00022598"/>
    </source>
</evidence>
<comment type="catalytic activity">
    <reaction evidence="4">
        <text>L-cysteine + L-glutamate + ATP = gamma-L-glutamyl-L-cysteine + ADP + phosphate + H(+)</text>
        <dbReference type="Rhea" id="RHEA:13285"/>
        <dbReference type="ChEBI" id="CHEBI:15378"/>
        <dbReference type="ChEBI" id="CHEBI:29985"/>
        <dbReference type="ChEBI" id="CHEBI:30616"/>
        <dbReference type="ChEBI" id="CHEBI:35235"/>
        <dbReference type="ChEBI" id="CHEBI:43474"/>
        <dbReference type="ChEBI" id="CHEBI:58173"/>
        <dbReference type="ChEBI" id="CHEBI:456216"/>
        <dbReference type="EC" id="6.3.2.2"/>
    </reaction>
</comment>
<organism evidence="5 6">
    <name type="scientific">Corallococcus praedator</name>
    <dbReference type="NCBI Taxonomy" id="2316724"/>
    <lineage>
        <taxon>Bacteria</taxon>
        <taxon>Pseudomonadati</taxon>
        <taxon>Myxococcota</taxon>
        <taxon>Myxococcia</taxon>
        <taxon>Myxococcales</taxon>
        <taxon>Cystobacterineae</taxon>
        <taxon>Myxococcaceae</taxon>
        <taxon>Corallococcus</taxon>
    </lineage>
</organism>
<gene>
    <name evidence="5" type="ORF">D7Y13_39920</name>
</gene>
<dbReference type="Gene3D" id="3.30.590.20">
    <property type="match status" value="1"/>
</dbReference>
<dbReference type="EMBL" id="RAWI01000620">
    <property type="protein sequence ID" value="RKH90328.1"/>
    <property type="molecule type" value="Genomic_DNA"/>
</dbReference>
<comment type="caution">
    <text evidence="5">The sequence shown here is derived from an EMBL/GenBank/DDBJ whole genome shotgun (WGS) entry which is preliminary data.</text>
</comment>
<dbReference type="RefSeq" id="WP_120538263.1">
    <property type="nucleotide sequence ID" value="NZ_RAWI01000620.1"/>
</dbReference>
<comment type="function">
    <text evidence="4">Catalyzes the synthesis of gamma-glutamylcysteine (gamma-GC).</text>
</comment>
<reference evidence="5 6" key="1">
    <citation type="submission" date="2018-09" db="EMBL/GenBank/DDBJ databases">
        <authorList>
            <person name="Livingstone P.G."/>
            <person name="Whitworth D.E."/>
        </authorList>
    </citation>
    <scope>NUCLEOTIDE SEQUENCE [LARGE SCALE GENOMIC DNA]</scope>
    <source>
        <strain evidence="5 6">CA031B</strain>
    </source>
</reference>
<dbReference type="PANTHER" id="PTHR34378">
    <property type="entry name" value="GLUTAMATE--CYSTEINE LIGASE, CHLOROPLASTIC"/>
    <property type="match status" value="1"/>
</dbReference>
<keyword evidence="3 4" id="KW-0067">ATP-binding</keyword>
<dbReference type="Proteomes" id="UP000278907">
    <property type="component" value="Unassembled WGS sequence"/>
</dbReference>
<keyword evidence="6" id="KW-1185">Reference proteome</keyword>
<sequence>MSLDLKRVASEPLTSSAPLVEELRKAQKPRTEHRLGLEHEKFIYPVGSAQPVPYEGPNGVGALLEKLASGGYDPFRETPQSPVIALQKGMAAISLEPGGQFELSGSPFFTAREAHAENLAHLTETKAAAKALGLRLVALGYRPVGTTGEMPWMPKTRYQVMRRTLPTRGRLALNMMLMTSTGQVSLDWADEADCVKKTVTVARLSPLLVALYANSPLLEGKPSGYMTFRSRVWEEVDPTRCGYLPSWFDGSFSYQAYVDWALDAPLLFLRRQGEYRHPELTFRQLLKEGYEGKPPDMGDWTDHLSTLFPEVRLKKVLEVRGADCASAAMTGALGALWRGILYDAQALDEAQLLLPRLNFTEHLSFHDTARREGLAGKLGAHELHRLAAEMVAIAKRGLLRLDPLDAPLLAPLEAVAASGKSPAQAVLDAWAEDPRPEVLMTRFEL</sequence>
<dbReference type="SUPFAM" id="SSF55931">
    <property type="entry name" value="Glutamine synthetase/guanido kinase"/>
    <property type="match status" value="1"/>
</dbReference>
<accession>A0ABX9Q5B7</accession>
<evidence type="ECO:0000256" key="4">
    <source>
        <dbReference type="PIRNR" id="PIRNR017901"/>
    </source>
</evidence>
<evidence type="ECO:0000256" key="3">
    <source>
        <dbReference type="ARBA" id="ARBA00022840"/>
    </source>
</evidence>
<dbReference type="PANTHER" id="PTHR34378:SF1">
    <property type="entry name" value="GLUTAMATE--CYSTEINE LIGASE, CHLOROPLASTIC"/>
    <property type="match status" value="1"/>
</dbReference>
<evidence type="ECO:0000313" key="6">
    <source>
        <dbReference type="Proteomes" id="UP000278907"/>
    </source>
</evidence>
<proteinExistence type="inferred from homology"/>
<name>A0ABX9Q5B7_9BACT</name>
<dbReference type="InterPro" id="IPR035434">
    <property type="entry name" value="GCL_bact_plant"/>
</dbReference>
<keyword evidence="1 4" id="KW-0436">Ligase</keyword>
<dbReference type="InterPro" id="IPR014746">
    <property type="entry name" value="Gln_synth/guanido_kin_cat_dom"/>
</dbReference>
<dbReference type="PIRSF" id="PIRSF017901">
    <property type="entry name" value="GCL"/>
    <property type="match status" value="1"/>
</dbReference>
<dbReference type="InterPro" id="IPR006336">
    <property type="entry name" value="GCS2"/>
</dbReference>
<dbReference type="EC" id="6.3.2.2" evidence="4"/>
<dbReference type="GO" id="GO:0016874">
    <property type="term" value="F:ligase activity"/>
    <property type="evidence" value="ECO:0007669"/>
    <property type="project" value="UniProtKB-KW"/>
</dbReference>
<evidence type="ECO:0000313" key="5">
    <source>
        <dbReference type="EMBL" id="RKH90328.1"/>
    </source>
</evidence>